<feature type="region of interest" description="Disordered" evidence="5">
    <location>
        <begin position="292"/>
        <end position="312"/>
    </location>
</feature>
<feature type="region of interest" description="Disordered" evidence="5">
    <location>
        <begin position="44"/>
        <end position="69"/>
    </location>
</feature>
<evidence type="ECO:0000256" key="3">
    <source>
        <dbReference type="ARBA" id="ARBA00022801"/>
    </source>
</evidence>
<proteinExistence type="inferred from homology"/>
<dbReference type="PANTHER" id="PTHR33630:SF9">
    <property type="entry name" value="CUTINASE 4"/>
    <property type="match status" value="1"/>
</dbReference>
<name>A0A934QDR4_9MICO</name>
<dbReference type="Pfam" id="PF01083">
    <property type="entry name" value="Cutinase"/>
    <property type="match status" value="1"/>
</dbReference>
<comment type="similarity">
    <text evidence="1">Belongs to the cutinase family.</text>
</comment>
<dbReference type="AlphaFoldDB" id="A0A934QDR4"/>
<feature type="region of interest" description="Disordered" evidence="5">
    <location>
        <begin position="1"/>
        <end position="23"/>
    </location>
</feature>
<dbReference type="GO" id="GO:0052689">
    <property type="term" value="F:carboxylic ester hydrolase activity"/>
    <property type="evidence" value="ECO:0007669"/>
    <property type="project" value="UniProtKB-KW"/>
</dbReference>
<protein>
    <submittedName>
        <fullName evidence="6">Cutinase family protein</fullName>
    </submittedName>
</protein>
<keyword evidence="4" id="KW-1015">Disulfide bond</keyword>
<comment type="caution">
    <text evidence="6">The sequence shown here is derived from an EMBL/GenBank/DDBJ whole genome shotgun (WGS) entry which is preliminary data.</text>
</comment>
<evidence type="ECO:0000313" key="6">
    <source>
        <dbReference type="EMBL" id="MBK0421359.1"/>
    </source>
</evidence>
<dbReference type="PANTHER" id="PTHR33630">
    <property type="entry name" value="CUTINASE RV1984C-RELATED-RELATED"/>
    <property type="match status" value="1"/>
</dbReference>
<reference evidence="6" key="1">
    <citation type="submission" date="2020-12" db="EMBL/GenBank/DDBJ databases">
        <title>Leucobacter sp. CAS2, isolated from Chromium sludge.</title>
        <authorList>
            <person name="Xu Z."/>
        </authorList>
    </citation>
    <scope>NUCLEOTIDE SEQUENCE</scope>
    <source>
        <strain evidence="6">CSA2</strain>
    </source>
</reference>
<dbReference type="SUPFAM" id="SSF53474">
    <property type="entry name" value="alpha/beta-Hydrolases"/>
    <property type="match status" value="1"/>
</dbReference>
<dbReference type="InterPro" id="IPR029058">
    <property type="entry name" value="AB_hydrolase_fold"/>
</dbReference>
<evidence type="ECO:0000256" key="2">
    <source>
        <dbReference type="ARBA" id="ARBA00022487"/>
    </source>
</evidence>
<evidence type="ECO:0000313" key="7">
    <source>
        <dbReference type="Proteomes" id="UP000618733"/>
    </source>
</evidence>
<keyword evidence="7" id="KW-1185">Reference proteome</keyword>
<evidence type="ECO:0000256" key="1">
    <source>
        <dbReference type="ARBA" id="ARBA00007534"/>
    </source>
</evidence>
<gene>
    <name evidence="6" type="ORF">JD292_04635</name>
</gene>
<evidence type="ECO:0000256" key="5">
    <source>
        <dbReference type="SAM" id="MobiDB-lite"/>
    </source>
</evidence>
<sequence>MSLSPHQQDDTRNRSRAQRSNRGRLRALAAGLVLPALLLAGCATQPDPEETRSSLKEVTDNPTTPDAAEQYDAAKHPDPVVEPIECSSELVVTVRGTAEKSRNQLLTPVAKTVTKALNSSQTIDLDYPADTDVKLGGTAGVRTLIDMLNVQSDACPDQRFVLLGYSQGAFVIGDALSDPEARLVGERAGTVDPLAADRVVAIVLYGNPRFEGTESYGAGDYASTLNGILPRPVGALARFADRIRDFCVEGDFVCQSTTTIDEKAHVAYYSNGMQDQGAEYVLDRFRETDPGALKRSALRSTTEYATPPKPAN</sequence>
<dbReference type="RefSeq" id="WP_200131516.1">
    <property type="nucleotide sequence ID" value="NZ_JAEHOI010000002.1"/>
</dbReference>
<accession>A0A934QDR4</accession>
<evidence type="ECO:0000256" key="4">
    <source>
        <dbReference type="ARBA" id="ARBA00023157"/>
    </source>
</evidence>
<keyword evidence="2" id="KW-0719">Serine esterase</keyword>
<dbReference type="Proteomes" id="UP000618733">
    <property type="component" value="Unassembled WGS sequence"/>
</dbReference>
<dbReference type="SMART" id="SM01110">
    <property type="entry name" value="Cutinase"/>
    <property type="match status" value="1"/>
</dbReference>
<organism evidence="6 7">
    <name type="scientific">Leucobacter edaphi</name>
    <dbReference type="NCBI Taxonomy" id="2796472"/>
    <lineage>
        <taxon>Bacteria</taxon>
        <taxon>Bacillati</taxon>
        <taxon>Actinomycetota</taxon>
        <taxon>Actinomycetes</taxon>
        <taxon>Micrococcales</taxon>
        <taxon>Microbacteriaceae</taxon>
        <taxon>Leucobacter</taxon>
    </lineage>
</organism>
<dbReference type="InterPro" id="IPR000675">
    <property type="entry name" value="Cutinase/axe"/>
</dbReference>
<keyword evidence="3" id="KW-0378">Hydrolase</keyword>
<dbReference type="EMBL" id="JAEHOI010000002">
    <property type="protein sequence ID" value="MBK0421359.1"/>
    <property type="molecule type" value="Genomic_DNA"/>
</dbReference>
<feature type="compositionally biased region" description="Basic residues" evidence="5">
    <location>
        <begin position="14"/>
        <end position="23"/>
    </location>
</feature>
<feature type="compositionally biased region" description="Basic and acidic residues" evidence="5">
    <location>
        <begin position="49"/>
        <end position="59"/>
    </location>
</feature>
<dbReference type="Gene3D" id="3.40.50.1820">
    <property type="entry name" value="alpha/beta hydrolase"/>
    <property type="match status" value="1"/>
</dbReference>